<feature type="transmembrane region" description="Helical" evidence="1">
    <location>
        <begin position="113"/>
        <end position="135"/>
    </location>
</feature>
<organism evidence="2 3">
    <name type="scientific">Pocillopora meandrina</name>
    <dbReference type="NCBI Taxonomy" id="46732"/>
    <lineage>
        <taxon>Eukaryota</taxon>
        <taxon>Metazoa</taxon>
        <taxon>Cnidaria</taxon>
        <taxon>Anthozoa</taxon>
        <taxon>Hexacorallia</taxon>
        <taxon>Scleractinia</taxon>
        <taxon>Astrocoeniina</taxon>
        <taxon>Pocilloporidae</taxon>
        <taxon>Pocillopora</taxon>
    </lineage>
</organism>
<protein>
    <submittedName>
        <fullName evidence="2">Uncharacterized protein</fullName>
    </submittedName>
</protein>
<keyword evidence="1" id="KW-0812">Transmembrane</keyword>
<name>A0AAU9WC16_9CNID</name>
<accession>A0AAU9WC16</accession>
<dbReference type="EMBL" id="CALNXJ010000011">
    <property type="protein sequence ID" value="CAH3109305.1"/>
    <property type="molecule type" value="Genomic_DNA"/>
</dbReference>
<keyword evidence="1" id="KW-0472">Membrane</keyword>
<keyword evidence="3" id="KW-1185">Reference proteome</keyword>
<dbReference type="AlphaFoldDB" id="A0AAU9WC16"/>
<comment type="caution">
    <text evidence="2">The sequence shown here is derived from an EMBL/GenBank/DDBJ whole genome shotgun (WGS) entry which is preliminary data.</text>
</comment>
<evidence type="ECO:0000313" key="2">
    <source>
        <dbReference type="EMBL" id="CAH3109305.1"/>
    </source>
</evidence>
<gene>
    <name evidence="2" type="ORF">PMEA_00002919</name>
</gene>
<evidence type="ECO:0000313" key="3">
    <source>
        <dbReference type="Proteomes" id="UP001159428"/>
    </source>
</evidence>
<sequence length="136" mass="15164">MDNNPQAVVAVKEEHVIIDGVRLKKTTAVVATEQGLVCADNTENVLKEKHFSILARTSPLLSPPGVVVVDSRPPSNDSCADFCFKHETRYSWYDLRRKARHSDAFRASLFHRFSGTCFVMLLLVGYVIFGVVILAL</sequence>
<keyword evidence="1" id="KW-1133">Transmembrane helix</keyword>
<evidence type="ECO:0000256" key="1">
    <source>
        <dbReference type="SAM" id="Phobius"/>
    </source>
</evidence>
<reference evidence="2 3" key="1">
    <citation type="submission" date="2022-05" db="EMBL/GenBank/DDBJ databases">
        <authorList>
            <consortium name="Genoscope - CEA"/>
            <person name="William W."/>
        </authorList>
    </citation>
    <scope>NUCLEOTIDE SEQUENCE [LARGE SCALE GENOMIC DNA]</scope>
</reference>
<dbReference type="Proteomes" id="UP001159428">
    <property type="component" value="Unassembled WGS sequence"/>
</dbReference>
<proteinExistence type="predicted"/>